<evidence type="ECO:0000256" key="13">
    <source>
        <dbReference type="ARBA" id="ARBA00022989"/>
    </source>
</evidence>
<keyword evidence="7" id="KW-0997">Cell inner membrane</keyword>
<keyword evidence="14 17" id="KW-0472">Membrane</keyword>
<dbReference type="GO" id="GO:0005886">
    <property type="term" value="C:plasma membrane"/>
    <property type="evidence" value="ECO:0007669"/>
    <property type="project" value="UniProtKB-SubCell"/>
</dbReference>
<keyword evidence="9 17" id="KW-0812">Transmembrane</keyword>
<dbReference type="InterPro" id="IPR005702">
    <property type="entry name" value="Wzc-like_C"/>
</dbReference>
<accession>A0A086ZQ72</accession>
<dbReference type="Pfam" id="PF02706">
    <property type="entry name" value="Wzz"/>
    <property type="match status" value="1"/>
</dbReference>
<keyword evidence="10" id="KW-0547">Nucleotide-binding</keyword>
<organism evidence="20 21">
    <name type="scientific">Bifidobacterium boum</name>
    <dbReference type="NCBI Taxonomy" id="78343"/>
    <lineage>
        <taxon>Bacteria</taxon>
        <taxon>Bacillati</taxon>
        <taxon>Actinomycetota</taxon>
        <taxon>Actinomycetes</taxon>
        <taxon>Bifidobacteriales</taxon>
        <taxon>Bifidobacteriaceae</taxon>
        <taxon>Bifidobacterium</taxon>
    </lineage>
</organism>
<dbReference type="EC" id="2.7.10.2" evidence="5"/>
<name>A0A086ZQ72_9BIFI</name>
<dbReference type="GeneID" id="303203950"/>
<dbReference type="RefSeq" id="WP_033489866.1">
    <property type="nucleotide sequence ID" value="NZ_JGYQ01000007.1"/>
</dbReference>
<keyword evidence="15" id="KW-0829">Tyrosine-protein kinase</keyword>
<comment type="caution">
    <text evidence="20">The sequence shown here is derived from an EMBL/GenBank/DDBJ whole genome shotgun (WGS) entry which is preliminary data.</text>
</comment>
<evidence type="ECO:0000256" key="16">
    <source>
        <dbReference type="ARBA" id="ARBA00051245"/>
    </source>
</evidence>
<evidence type="ECO:0000256" key="11">
    <source>
        <dbReference type="ARBA" id="ARBA00022777"/>
    </source>
</evidence>
<dbReference type="Pfam" id="PF13614">
    <property type="entry name" value="AAA_31"/>
    <property type="match status" value="1"/>
</dbReference>
<evidence type="ECO:0000259" key="19">
    <source>
        <dbReference type="Pfam" id="PF13614"/>
    </source>
</evidence>
<dbReference type="InterPro" id="IPR027417">
    <property type="entry name" value="P-loop_NTPase"/>
</dbReference>
<dbReference type="PANTHER" id="PTHR32309">
    <property type="entry name" value="TYROSINE-PROTEIN KINASE"/>
    <property type="match status" value="1"/>
</dbReference>
<comment type="catalytic activity">
    <reaction evidence="16">
        <text>L-tyrosyl-[protein] + ATP = O-phospho-L-tyrosyl-[protein] + ADP + H(+)</text>
        <dbReference type="Rhea" id="RHEA:10596"/>
        <dbReference type="Rhea" id="RHEA-COMP:10136"/>
        <dbReference type="Rhea" id="RHEA-COMP:20101"/>
        <dbReference type="ChEBI" id="CHEBI:15378"/>
        <dbReference type="ChEBI" id="CHEBI:30616"/>
        <dbReference type="ChEBI" id="CHEBI:46858"/>
        <dbReference type="ChEBI" id="CHEBI:61978"/>
        <dbReference type="ChEBI" id="CHEBI:456216"/>
        <dbReference type="EC" id="2.7.10.2"/>
    </reaction>
</comment>
<feature type="domain" description="AAA" evidence="19">
    <location>
        <begin position="278"/>
        <end position="385"/>
    </location>
</feature>
<dbReference type="PANTHER" id="PTHR32309:SF13">
    <property type="entry name" value="FERRIC ENTEROBACTIN TRANSPORT PROTEIN FEPE"/>
    <property type="match status" value="1"/>
</dbReference>
<dbReference type="InterPro" id="IPR003856">
    <property type="entry name" value="LPS_length_determ_N"/>
</dbReference>
<keyword evidence="6" id="KW-1003">Cell membrane</keyword>
<dbReference type="InterPro" id="IPR050445">
    <property type="entry name" value="Bact_polysacc_biosynth/exp"/>
</dbReference>
<dbReference type="NCBIfam" id="TIGR01007">
    <property type="entry name" value="eps_fam"/>
    <property type="match status" value="1"/>
</dbReference>
<keyword evidence="8 20" id="KW-0808">Transferase</keyword>
<feature type="transmembrane region" description="Helical" evidence="17">
    <location>
        <begin position="178"/>
        <end position="198"/>
    </location>
</feature>
<protein>
    <recommendedName>
        <fullName evidence="5">non-specific protein-tyrosine kinase</fullName>
        <ecNumber evidence="5">2.7.10.2</ecNumber>
    </recommendedName>
</protein>
<evidence type="ECO:0000256" key="6">
    <source>
        <dbReference type="ARBA" id="ARBA00022475"/>
    </source>
</evidence>
<feature type="domain" description="Polysaccharide chain length determinant N-terminal" evidence="18">
    <location>
        <begin position="3"/>
        <end position="92"/>
    </location>
</feature>
<comment type="similarity">
    <text evidence="3">Belongs to the CpsD/CapB family.</text>
</comment>
<comment type="subcellular location">
    <subcellularLocation>
        <location evidence="1">Cell inner membrane</location>
        <topology evidence="1">Multi-pass membrane protein</topology>
    </subcellularLocation>
</comment>
<dbReference type="OrthoDB" id="9812433at2"/>
<evidence type="ECO:0000256" key="14">
    <source>
        <dbReference type="ARBA" id="ARBA00023136"/>
    </source>
</evidence>
<dbReference type="GO" id="GO:0042802">
    <property type="term" value="F:identical protein binding"/>
    <property type="evidence" value="ECO:0007669"/>
    <property type="project" value="UniProtKB-ARBA"/>
</dbReference>
<keyword evidence="21" id="KW-1185">Reference proteome</keyword>
<keyword evidence="12" id="KW-0067">ATP-binding</keyword>
<reference evidence="20 21" key="1">
    <citation type="submission" date="2014-03" db="EMBL/GenBank/DDBJ databases">
        <title>Genomics of Bifidobacteria.</title>
        <authorList>
            <person name="Ventura M."/>
            <person name="Milani C."/>
            <person name="Lugli G.A."/>
        </authorList>
    </citation>
    <scope>NUCLEOTIDE SEQUENCE [LARGE SCALE GENOMIC DNA]</scope>
    <source>
        <strain evidence="20 21">LMG 10736</strain>
    </source>
</reference>
<evidence type="ECO:0000256" key="3">
    <source>
        <dbReference type="ARBA" id="ARBA00007316"/>
    </source>
</evidence>
<sequence length="470" mass="50543">MTIADLLQAVRKHLVAAIATFVVVVGLVAAYTFLTPPKYTATAQLFATYAAQSETQTSSDMNSGASYLSTQIKTYPQLIKTEAVLRPVIKDLDLDMTTSELAARVTATNPSNTFMVDVSVEDGDAARSAAIANSVAKSLSQQVTSSLYTDESAKSPIQLTLVQKASTPQSPSSPKTTLYLASGIVLGIICGIGIALLLDMLNTKVEGATDVRELTHASSLGSVQRSALLEESRPVVIAQTSSKEAEEFRRIRTNIAFLAPNTKEHGHLLVISSTRPSEGKTTISANVAAAIAEVGKSVLLIDADLRHPSVAKKLGIEGQVGLSHILSAQATPRDVVQKYWKQNLHVLPAGKRPANASVLLNSEIMTDMVEQALTQYDYVIIDTAPLSVSDDAVVFGRMADGMILVVGRGVADKKELEEEAMSLKEADVPILGFVLNYADEKKHSDKNGNYYYYYYEDSHNEHGTGRHGSK</sequence>
<evidence type="ECO:0000256" key="15">
    <source>
        <dbReference type="ARBA" id="ARBA00023137"/>
    </source>
</evidence>
<keyword evidence="11 20" id="KW-0418">Kinase</keyword>
<keyword evidence="13 17" id="KW-1133">Transmembrane helix</keyword>
<evidence type="ECO:0000256" key="4">
    <source>
        <dbReference type="ARBA" id="ARBA00008883"/>
    </source>
</evidence>
<evidence type="ECO:0000256" key="5">
    <source>
        <dbReference type="ARBA" id="ARBA00011903"/>
    </source>
</evidence>
<evidence type="ECO:0000256" key="9">
    <source>
        <dbReference type="ARBA" id="ARBA00022692"/>
    </source>
</evidence>
<evidence type="ECO:0000256" key="12">
    <source>
        <dbReference type="ARBA" id="ARBA00022840"/>
    </source>
</evidence>
<gene>
    <name evidence="20" type="ORF">BBOU_0803</name>
</gene>
<evidence type="ECO:0000256" key="1">
    <source>
        <dbReference type="ARBA" id="ARBA00004429"/>
    </source>
</evidence>
<dbReference type="AlphaFoldDB" id="A0A086ZQ72"/>
<evidence type="ECO:0000256" key="17">
    <source>
        <dbReference type="SAM" id="Phobius"/>
    </source>
</evidence>
<dbReference type="Proteomes" id="UP000029093">
    <property type="component" value="Unassembled WGS sequence"/>
</dbReference>
<dbReference type="CDD" id="cd05387">
    <property type="entry name" value="BY-kinase"/>
    <property type="match status" value="1"/>
</dbReference>
<feature type="transmembrane region" description="Helical" evidence="17">
    <location>
        <begin position="14"/>
        <end position="34"/>
    </location>
</feature>
<evidence type="ECO:0000259" key="18">
    <source>
        <dbReference type="Pfam" id="PF02706"/>
    </source>
</evidence>
<evidence type="ECO:0000313" key="21">
    <source>
        <dbReference type="Proteomes" id="UP000029093"/>
    </source>
</evidence>
<dbReference type="Gene3D" id="3.40.50.300">
    <property type="entry name" value="P-loop containing nucleotide triphosphate hydrolases"/>
    <property type="match status" value="1"/>
</dbReference>
<dbReference type="InterPro" id="IPR025669">
    <property type="entry name" value="AAA_dom"/>
</dbReference>
<comment type="similarity">
    <text evidence="2">Belongs to the CpsC/CapA family.</text>
</comment>
<evidence type="ECO:0000256" key="7">
    <source>
        <dbReference type="ARBA" id="ARBA00022519"/>
    </source>
</evidence>
<dbReference type="SUPFAM" id="SSF52540">
    <property type="entry name" value="P-loop containing nucleoside triphosphate hydrolases"/>
    <property type="match status" value="1"/>
</dbReference>
<proteinExistence type="inferred from homology"/>
<evidence type="ECO:0000256" key="8">
    <source>
        <dbReference type="ARBA" id="ARBA00022679"/>
    </source>
</evidence>
<comment type="similarity">
    <text evidence="4">Belongs to the etk/wzc family.</text>
</comment>
<dbReference type="GO" id="GO:0004715">
    <property type="term" value="F:non-membrane spanning protein tyrosine kinase activity"/>
    <property type="evidence" value="ECO:0007669"/>
    <property type="project" value="UniProtKB-EC"/>
</dbReference>
<evidence type="ECO:0000313" key="20">
    <source>
        <dbReference type="EMBL" id="KFI48672.1"/>
    </source>
</evidence>
<dbReference type="EMBL" id="JGYQ01000007">
    <property type="protein sequence ID" value="KFI48672.1"/>
    <property type="molecule type" value="Genomic_DNA"/>
</dbReference>
<dbReference type="FunFam" id="3.40.50.300:FF:000527">
    <property type="entry name" value="Tyrosine-protein kinase etk"/>
    <property type="match status" value="1"/>
</dbReference>
<evidence type="ECO:0000256" key="10">
    <source>
        <dbReference type="ARBA" id="ARBA00022741"/>
    </source>
</evidence>
<dbReference type="GO" id="GO:0005524">
    <property type="term" value="F:ATP binding"/>
    <property type="evidence" value="ECO:0007669"/>
    <property type="project" value="UniProtKB-KW"/>
</dbReference>
<evidence type="ECO:0000256" key="2">
    <source>
        <dbReference type="ARBA" id="ARBA00006683"/>
    </source>
</evidence>